<dbReference type="PANTHER" id="PTHR34139:SF1">
    <property type="entry name" value="RNASE MJ1380-RELATED"/>
    <property type="match status" value="1"/>
</dbReference>
<keyword evidence="2" id="KW-1277">Toxin-antitoxin system</keyword>
<dbReference type="GO" id="GO:0004540">
    <property type="term" value="F:RNA nuclease activity"/>
    <property type="evidence" value="ECO:0007669"/>
    <property type="project" value="InterPro"/>
</dbReference>
<sequence>MSSDWRERASQRVDDILGAISEIEGFIADLGEQAFLGDRMRVLAVTHLIMIIGEAAKHLAPGIEERYPEIPWRDVRSMRDRIAHEYGTINPRLVWRIACNDLAPLRLAMVQERDFLTSC</sequence>
<proteinExistence type="predicted"/>
<organism evidence="6 7">
    <name type="scientific">Paramagnetospirillum marisnigri</name>
    <dbReference type="NCBI Taxonomy" id="1285242"/>
    <lineage>
        <taxon>Bacteria</taxon>
        <taxon>Pseudomonadati</taxon>
        <taxon>Pseudomonadota</taxon>
        <taxon>Alphaproteobacteria</taxon>
        <taxon>Rhodospirillales</taxon>
        <taxon>Magnetospirillaceae</taxon>
        <taxon>Paramagnetospirillum</taxon>
    </lineage>
</organism>
<evidence type="ECO:0000256" key="5">
    <source>
        <dbReference type="ARBA" id="ARBA00022801"/>
    </source>
</evidence>
<dbReference type="Proteomes" id="UP000078428">
    <property type="component" value="Unassembled WGS sequence"/>
</dbReference>
<gene>
    <name evidence="6" type="ORF">A6A04_12810</name>
</gene>
<dbReference type="GO" id="GO:0110001">
    <property type="term" value="C:toxin-antitoxin complex"/>
    <property type="evidence" value="ECO:0007669"/>
    <property type="project" value="InterPro"/>
</dbReference>
<dbReference type="AlphaFoldDB" id="A0A178MXQ0"/>
<reference evidence="6 7" key="1">
    <citation type="submission" date="2016-04" db="EMBL/GenBank/DDBJ databases">
        <title>Draft genome sequence of freshwater magnetotactic bacteria Magnetospirillum marisnigri SP-1 and Magnetospirillum moscoviense BB-1.</title>
        <authorList>
            <person name="Koziaeva V."/>
            <person name="Dziuba M.V."/>
            <person name="Ivanov T.M."/>
            <person name="Kuznetsov B."/>
            <person name="Grouzdev D.S."/>
        </authorList>
    </citation>
    <scope>NUCLEOTIDE SEQUENCE [LARGE SCALE GENOMIC DNA]</scope>
    <source>
        <strain evidence="6 7">SP-1</strain>
    </source>
</reference>
<comment type="caution">
    <text evidence="6">The sequence shown here is derived from an EMBL/GenBank/DDBJ whole genome shotgun (WGS) entry which is preliminary data.</text>
</comment>
<evidence type="ECO:0000256" key="1">
    <source>
        <dbReference type="ARBA" id="ARBA00022553"/>
    </source>
</evidence>
<evidence type="ECO:0000313" key="6">
    <source>
        <dbReference type="EMBL" id="OAN54115.1"/>
    </source>
</evidence>
<keyword evidence="4" id="KW-0547">Nucleotide-binding</keyword>
<dbReference type="InterPro" id="IPR051813">
    <property type="entry name" value="HepT_RNase_toxin"/>
</dbReference>
<dbReference type="GO" id="GO:0016787">
    <property type="term" value="F:hydrolase activity"/>
    <property type="evidence" value="ECO:0007669"/>
    <property type="project" value="UniProtKB-KW"/>
</dbReference>
<dbReference type="InterPro" id="IPR008201">
    <property type="entry name" value="HepT-like"/>
</dbReference>
<dbReference type="RefSeq" id="WP_068489735.1">
    <property type="nucleotide sequence ID" value="NZ_LWQT01000037.1"/>
</dbReference>
<evidence type="ECO:0000256" key="2">
    <source>
        <dbReference type="ARBA" id="ARBA00022649"/>
    </source>
</evidence>
<keyword evidence="1" id="KW-0597">Phosphoprotein</keyword>
<accession>A0A178MXQ0</accession>
<evidence type="ECO:0000256" key="3">
    <source>
        <dbReference type="ARBA" id="ARBA00022722"/>
    </source>
</evidence>
<protein>
    <recommendedName>
        <fullName evidence="8">DUF86 domain-containing protein</fullName>
    </recommendedName>
</protein>
<keyword evidence="5" id="KW-0378">Hydrolase</keyword>
<dbReference type="Pfam" id="PF01934">
    <property type="entry name" value="HepT-like"/>
    <property type="match status" value="1"/>
</dbReference>
<keyword evidence="7" id="KW-1185">Reference proteome</keyword>
<name>A0A178MXQ0_9PROT</name>
<dbReference type="EMBL" id="LWQT01000037">
    <property type="protein sequence ID" value="OAN54115.1"/>
    <property type="molecule type" value="Genomic_DNA"/>
</dbReference>
<keyword evidence="3" id="KW-0540">Nuclease</keyword>
<dbReference type="PANTHER" id="PTHR34139">
    <property type="entry name" value="UPF0331 PROTEIN MJ0127"/>
    <property type="match status" value="1"/>
</dbReference>
<evidence type="ECO:0008006" key="8">
    <source>
        <dbReference type="Google" id="ProtNLM"/>
    </source>
</evidence>
<evidence type="ECO:0000256" key="4">
    <source>
        <dbReference type="ARBA" id="ARBA00022741"/>
    </source>
</evidence>
<dbReference type="STRING" id="1285242.A6A04_12810"/>
<dbReference type="GO" id="GO:0000166">
    <property type="term" value="F:nucleotide binding"/>
    <property type="evidence" value="ECO:0007669"/>
    <property type="project" value="UniProtKB-KW"/>
</dbReference>
<evidence type="ECO:0000313" key="7">
    <source>
        <dbReference type="Proteomes" id="UP000078428"/>
    </source>
</evidence>
<dbReference type="OrthoDB" id="4829434at2"/>